<reference evidence="2 3" key="1">
    <citation type="submission" date="2023-08" db="EMBL/GenBank/DDBJ databases">
        <title>A Necator americanus chromosomal reference genome.</title>
        <authorList>
            <person name="Ilik V."/>
            <person name="Petrzelkova K.J."/>
            <person name="Pardy F."/>
            <person name="Fuh T."/>
            <person name="Niatou-Singa F.S."/>
            <person name="Gouil Q."/>
            <person name="Baker L."/>
            <person name="Ritchie M.E."/>
            <person name="Jex A.R."/>
            <person name="Gazzola D."/>
            <person name="Li H."/>
            <person name="Toshio Fujiwara R."/>
            <person name="Zhan B."/>
            <person name="Aroian R.V."/>
            <person name="Pafco B."/>
            <person name="Schwarz E.M."/>
        </authorList>
    </citation>
    <scope>NUCLEOTIDE SEQUENCE [LARGE SCALE GENOMIC DNA]</scope>
    <source>
        <strain evidence="2 3">Aroian</strain>
        <tissue evidence="2">Whole animal</tissue>
    </source>
</reference>
<sequence length="205" mass="23485">MTKIIRSIWIDERIPDSWRQLSYFSSNKKLSITGTRNHRGMSLVCVMYKVLERLIKHREETTRDGQAGFHPARSTIEQVFIVKRAIKIWELYSKLMQLAFLHFEAAFYSPHRSRLLNALRTDGIPGKFVRLLDDMNQRTTAAVRTPAGYKTPFGVVTGVRQGAVAGLFLFNFAIDDIMRRTVDECPADIVLAPSGCPLTSRVRRR</sequence>
<comment type="caution">
    <text evidence="2">The sequence shown here is derived from an EMBL/GenBank/DDBJ whole genome shotgun (WGS) entry which is preliminary data.</text>
</comment>
<proteinExistence type="predicted"/>
<dbReference type="EMBL" id="JAVFWL010000006">
    <property type="protein sequence ID" value="KAK6763114.1"/>
    <property type="molecule type" value="Genomic_DNA"/>
</dbReference>
<dbReference type="Pfam" id="PF00078">
    <property type="entry name" value="RVT_1"/>
    <property type="match status" value="1"/>
</dbReference>
<dbReference type="Proteomes" id="UP001303046">
    <property type="component" value="Unassembled WGS sequence"/>
</dbReference>
<evidence type="ECO:0000313" key="2">
    <source>
        <dbReference type="EMBL" id="KAK6763114.1"/>
    </source>
</evidence>
<evidence type="ECO:0000313" key="3">
    <source>
        <dbReference type="Proteomes" id="UP001303046"/>
    </source>
</evidence>
<organism evidence="2 3">
    <name type="scientific">Necator americanus</name>
    <name type="common">Human hookworm</name>
    <dbReference type="NCBI Taxonomy" id="51031"/>
    <lineage>
        <taxon>Eukaryota</taxon>
        <taxon>Metazoa</taxon>
        <taxon>Ecdysozoa</taxon>
        <taxon>Nematoda</taxon>
        <taxon>Chromadorea</taxon>
        <taxon>Rhabditida</taxon>
        <taxon>Rhabditina</taxon>
        <taxon>Rhabditomorpha</taxon>
        <taxon>Strongyloidea</taxon>
        <taxon>Ancylostomatidae</taxon>
        <taxon>Bunostominae</taxon>
        <taxon>Necator</taxon>
    </lineage>
</organism>
<evidence type="ECO:0000259" key="1">
    <source>
        <dbReference type="Pfam" id="PF00078"/>
    </source>
</evidence>
<gene>
    <name evidence="2" type="primary">Necator_chrX.g23884</name>
    <name evidence="2" type="ORF">RB195_023719</name>
</gene>
<dbReference type="PANTHER" id="PTHR47027">
    <property type="entry name" value="REVERSE TRANSCRIPTASE DOMAIN-CONTAINING PROTEIN"/>
    <property type="match status" value="1"/>
</dbReference>
<dbReference type="PANTHER" id="PTHR47027:SF20">
    <property type="entry name" value="REVERSE TRANSCRIPTASE-LIKE PROTEIN WITH RNA-DIRECTED DNA POLYMERASE DOMAIN"/>
    <property type="match status" value="1"/>
</dbReference>
<name>A0ABR1EKA8_NECAM</name>
<feature type="domain" description="Reverse transcriptase" evidence="1">
    <location>
        <begin position="35"/>
        <end position="183"/>
    </location>
</feature>
<protein>
    <recommendedName>
        <fullName evidence="1">Reverse transcriptase domain-containing protein</fullName>
    </recommendedName>
</protein>
<dbReference type="InterPro" id="IPR000477">
    <property type="entry name" value="RT_dom"/>
</dbReference>
<accession>A0ABR1EKA8</accession>
<keyword evidence="3" id="KW-1185">Reference proteome</keyword>